<accession>A0A1C7N842</accession>
<evidence type="ECO:0000313" key="2">
    <source>
        <dbReference type="EMBL" id="OBZ83514.1"/>
    </source>
</evidence>
<dbReference type="AlphaFoldDB" id="A0A1C7N842"/>
<dbReference type="InterPro" id="IPR013922">
    <property type="entry name" value="Cyclin_PHO80-like"/>
</dbReference>
<dbReference type="PANTHER" id="PTHR15615:SF36">
    <property type="entry name" value="PHO85 CYCLIN-5"/>
    <property type="match status" value="1"/>
</dbReference>
<organism evidence="2 3">
    <name type="scientific">Choanephora cucurbitarum</name>
    <dbReference type="NCBI Taxonomy" id="101091"/>
    <lineage>
        <taxon>Eukaryota</taxon>
        <taxon>Fungi</taxon>
        <taxon>Fungi incertae sedis</taxon>
        <taxon>Mucoromycota</taxon>
        <taxon>Mucoromycotina</taxon>
        <taxon>Mucoromycetes</taxon>
        <taxon>Mucorales</taxon>
        <taxon>Mucorineae</taxon>
        <taxon>Choanephoraceae</taxon>
        <taxon>Choanephoroideae</taxon>
        <taxon>Choanephora</taxon>
    </lineage>
</organism>
<dbReference type="GO" id="GO:0019901">
    <property type="term" value="F:protein kinase binding"/>
    <property type="evidence" value="ECO:0007669"/>
    <property type="project" value="InterPro"/>
</dbReference>
<dbReference type="STRING" id="101091.A0A1C7N842"/>
<dbReference type="Gene3D" id="1.10.472.10">
    <property type="entry name" value="Cyclin-like"/>
    <property type="match status" value="1"/>
</dbReference>
<reference evidence="2 3" key="1">
    <citation type="submission" date="2016-03" db="EMBL/GenBank/DDBJ databases">
        <title>Choanephora cucurbitarum.</title>
        <authorList>
            <person name="Min B."/>
            <person name="Park H."/>
            <person name="Park J.-H."/>
            <person name="Shin H.-D."/>
            <person name="Choi I.-G."/>
        </authorList>
    </citation>
    <scope>NUCLEOTIDE SEQUENCE [LARGE SCALE GENOMIC DNA]</scope>
    <source>
        <strain evidence="2 3">KUS-F28377</strain>
    </source>
</reference>
<comment type="caution">
    <text evidence="2">The sequence shown here is derived from an EMBL/GenBank/DDBJ whole genome shotgun (WGS) entry which is preliminary data.</text>
</comment>
<dbReference type="GO" id="GO:0000307">
    <property type="term" value="C:cyclin-dependent protein kinase holoenzyme complex"/>
    <property type="evidence" value="ECO:0007669"/>
    <property type="project" value="TreeGrafter"/>
</dbReference>
<name>A0A1C7N842_9FUNG</name>
<dbReference type="EMBL" id="LUGH01000649">
    <property type="protein sequence ID" value="OBZ83514.1"/>
    <property type="molecule type" value="Genomic_DNA"/>
</dbReference>
<dbReference type="OrthoDB" id="286814at2759"/>
<evidence type="ECO:0000256" key="1">
    <source>
        <dbReference type="SAM" id="MobiDB-lite"/>
    </source>
</evidence>
<sequence length="245" mass="27824">MMIDRLIDMSAEIIDSIWLNKQKPTKNPILPTKVFIREILQRSRATYSMLQLALFYIFRIKKLVSSSTHCLVSCSRRMFLAALILASKYLHDRNYRTQTWAKIASLSVAEITASELVFLKLIDYRLYVSKPLYDKWVSLLYQHIQKQDSIQQHKDNNFASTTQVKSAVPFICPLTKAGDDDHSNNGDDDSCSEISLPNGVCSSSSSSAAASPLNTPPLLPNNTIKKRQLEEQEDWPASKHICLEK</sequence>
<dbReference type="Pfam" id="PF08613">
    <property type="entry name" value="Cyclin"/>
    <property type="match status" value="1"/>
</dbReference>
<dbReference type="CDD" id="cd20557">
    <property type="entry name" value="CYCLIN_ScPCL1-like"/>
    <property type="match status" value="1"/>
</dbReference>
<proteinExistence type="predicted"/>
<dbReference type="PANTHER" id="PTHR15615">
    <property type="match status" value="1"/>
</dbReference>
<evidence type="ECO:0000313" key="3">
    <source>
        <dbReference type="Proteomes" id="UP000093000"/>
    </source>
</evidence>
<dbReference type="InterPro" id="IPR036915">
    <property type="entry name" value="Cyclin-like_sf"/>
</dbReference>
<dbReference type="GO" id="GO:0005634">
    <property type="term" value="C:nucleus"/>
    <property type="evidence" value="ECO:0007669"/>
    <property type="project" value="TreeGrafter"/>
</dbReference>
<feature type="compositionally biased region" description="Low complexity" evidence="1">
    <location>
        <begin position="202"/>
        <end position="213"/>
    </location>
</feature>
<protein>
    <submittedName>
        <fullName evidence="2">G1/S-specific cyclin pas1</fullName>
    </submittedName>
</protein>
<dbReference type="InParanoid" id="A0A1C7N842"/>
<dbReference type="GO" id="GO:0016538">
    <property type="term" value="F:cyclin-dependent protein serine/threonine kinase regulator activity"/>
    <property type="evidence" value="ECO:0007669"/>
    <property type="project" value="TreeGrafter"/>
</dbReference>
<dbReference type="SUPFAM" id="SSF47954">
    <property type="entry name" value="Cyclin-like"/>
    <property type="match status" value="1"/>
</dbReference>
<keyword evidence="3" id="KW-1185">Reference proteome</keyword>
<dbReference type="Proteomes" id="UP000093000">
    <property type="component" value="Unassembled WGS sequence"/>
</dbReference>
<gene>
    <name evidence="2" type="primary">pas1_4</name>
    <name evidence="2" type="ORF">A0J61_08436</name>
</gene>
<feature type="region of interest" description="Disordered" evidence="1">
    <location>
        <begin position="202"/>
        <end position="245"/>
    </location>
</feature>